<evidence type="ECO:0000313" key="1">
    <source>
        <dbReference type="EMBL" id="MEM5426690.1"/>
    </source>
</evidence>
<proteinExistence type="predicted"/>
<keyword evidence="2" id="KW-1185">Reference proteome</keyword>
<name>A0ABU9S2Y7_9BURK</name>
<dbReference type="SUPFAM" id="SSF56059">
    <property type="entry name" value="Glutathione synthetase ATP-binding domain-like"/>
    <property type="match status" value="1"/>
</dbReference>
<sequence length="86" mass="8885">MSGLAVPRFASIAKRGDVARAAAHVGFPAIVKAVDGCGSLLVRRVDSLAQLHAIIRSVANRSVPDMGREVGQAMMLESISTAPSTA</sequence>
<dbReference type="RefSeq" id="WP_069268308.1">
    <property type="nucleotide sequence ID" value="NZ_JAYMRV010000021.1"/>
</dbReference>
<gene>
    <name evidence="1" type="ORF">VSR73_37755</name>
</gene>
<protein>
    <submittedName>
        <fullName evidence="1">ATP-grasp domain-containing protein</fullName>
    </submittedName>
</protein>
<reference evidence="1 2" key="1">
    <citation type="submission" date="2024-01" db="EMBL/GenBank/DDBJ databases">
        <title>The diversity of rhizobia nodulating Mimosa spp. in eleven states of Brazil covering several biomes is determined by host plant, location, and edaphic factors.</title>
        <authorList>
            <person name="Rouws L."/>
            <person name="Barauna A."/>
            <person name="Beukes C."/>
            <person name="De Faria S.M."/>
            <person name="Gross E."/>
            <person name="Dos Reis Junior F.B."/>
            <person name="Simon M."/>
            <person name="Maluk M."/>
            <person name="Odee D.W."/>
            <person name="Kenicer G."/>
            <person name="Young J.P.W."/>
            <person name="Reis V.M."/>
            <person name="Zilli J."/>
            <person name="James E.K."/>
        </authorList>
    </citation>
    <scope>NUCLEOTIDE SEQUENCE [LARGE SCALE GENOMIC DNA]</scope>
    <source>
        <strain evidence="1 2">JPY167</strain>
    </source>
</reference>
<evidence type="ECO:0000313" key="2">
    <source>
        <dbReference type="Proteomes" id="UP001489897"/>
    </source>
</evidence>
<dbReference type="Proteomes" id="UP001489897">
    <property type="component" value="Unassembled WGS sequence"/>
</dbReference>
<organism evidence="1 2">
    <name type="scientific">Paraburkholderia ferrariae</name>
    <dbReference type="NCBI Taxonomy" id="386056"/>
    <lineage>
        <taxon>Bacteria</taxon>
        <taxon>Pseudomonadati</taxon>
        <taxon>Pseudomonadota</taxon>
        <taxon>Betaproteobacteria</taxon>
        <taxon>Burkholderiales</taxon>
        <taxon>Burkholderiaceae</taxon>
        <taxon>Paraburkholderia</taxon>
    </lineage>
</organism>
<comment type="caution">
    <text evidence="1">The sequence shown here is derived from an EMBL/GenBank/DDBJ whole genome shotgun (WGS) entry which is preliminary data.</text>
</comment>
<accession>A0ABU9S2Y7</accession>
<dbReference type="EMBL" id="JAYMRV010000021">
    <property type="protein sequence ID" value="MEM5426690.1"/>
    <property type="molecule type" value="Genomic_DNA"/>
</dbReference>
<dbReference type="Gene3D" id="3.30.470.20">
    <property type="entry name" value="ATP-grasp fold, B domain"/>
    <property type="match status" value="1"/>
</dbReference>